<keyword evidence="3" id="KW-1185">Reference proteome</keyword>
<evidence type="ECO:0000313" key="2">
    <source>
        <dbReference type="EMBL" id="ADI73475.1"/>
    </source>
</evidence>
<accession>D7E8D3</accession>
<dbReference type="KEGG" id="mev:Metev_0564"/>
<keyword evidence="1" id="KW-0812">Transmembrane</keyword>
<dbReference type="GeneID" id="9346186"/>
<dbReference type="STRING" id="644295.Metev_0564"/>
<dbReference type="Proteomes" id="UP000000391">
    <property type="component" value="Chromosome"/>
</dbReference>
<feature type="transmembrane region" description="Helical" evidence="1">
    <location>
        <begin position="121"/>
        <end position="145"/>
    </location>
</feature>
<sequence>MNALSKRIRIDYAKSYLNSISFYLLIIVALFISSIIIGAVYSSMNPEIAQQSMEEFRNMIDFIKSLPPYAIMLFIFVNNTVKTLIALLLGIGFGIIPFAFIAYNGYIIGIFGFITAMEKGLFYLVTALLPHGIIELPMVFISAAIGLKLGHEMFNSVTGRKANIKEELSRGIRFYFYWIVPLLFVAAAVETFITPTLIQLIL</sequence>
<evidence type="ECO:0000313" key="3">
    <source>
        <dbReference type="Proteomes" id="UP000000391"/>
    </source>
</evidence>
<dbReference type="HOGENOM" id="CLU_099320_0_0_2"/>
<keyword evidence="1" id="KW-0472">Membrane</keyword>
<organism evidence="2 3">
    <name type="scientific">Methanohalobium evestigatum (strain ATCC BAA-1072 / DSM 3721 / NBRC 107634 / OCM 161 / Z-7303)</name>
    <dbReference type="NCBI Taxonomy" id="644295"/>
    <lineage>
        <taxon>Archaea</taxon>
        <taxon>Methanobacteriati</taxon>
        <taxon>Methanobacteriota</taxon>
        <taxon>Stenosarchaea group</taxon>
        <taxon>Methanomicrobia</taxon>
        <taxon>Methanosarcinales</taxon>
        <taxon>Methanosarcinaceae</taxon>
        <taxon>Methanohalobium</taxon>
    </lineage>
</organism>
<dbReference type="PANTHER" id="PTHR35337">
    <property type="entry name" value="SLR1478 PROTEIN"/>
    <property type="match status" value="1"/>
</dbReference>
<dbReference type="PANTHER" id="PTHR35337:SF1">
    <property type="entry name" value="SLR1478 PROTEIN"/>
    <property type="match status" value="1"/>
</dbReference>
<dbReference type="RefSeq" id="WP_013194043.1">
    <property type="nucleotide sequence ID" value="NC_014253.1"/>
</dbReference>
<dbReference type="InterPro" id="IPR002798">
    <property type="entry name" value="SpoIIM-like"/>
</dbReference>
<reference evidence="2 3" key="1">
    <citation type="submission" date="2010-06" db="EMBL/GenBank/DDBJ databases">
        <title>Complete sequence chromosome of Methanohalobium evestigatum Z-7303.</title>
        <authorList>
            <consortium name="US DOE Joint Genome Institute"/>
            <person name="Lucas S."/>
            <person name="Copeland A."/>
            <person name="Lapidus A."/>
            <person name="Cheng J.-F."/>
            <person name="Bruce D."/>
            <person name="Goodwin L."/>
            <person name="Pitluck S."/>
            <person name="Saunders E."/>
            <person name="Detter J.C."/>
            <person name="Han C."/>
            <person name="Tapia R."/>
            <person name="Land M."/>
            <person name="Hauser L."/>
            <person name="Kyrpides N."/>
            <person name="Mikhailova N."/>
            <person name="Sieprawska-Lupa M."/>
            <person name="Whitman W.B."/>
            <person name="Anderson I."/>
            <person name="Woyke T."/>
        </authorList>
    </citation>
    <scope>NUCLEOTIDE SEQUENCE [LARGE SCALE GENOMIC DNA]</scope>
    <source>
        <strain evidence="3">ATCC BAA-1072 / DSM 3721 / NBRC 107634 / OCM 161 / Z-7303</strain>
    </source>
</reference>
<evidence type="ECO:0000256" key="1">
    <source>
        <dbReference type="SAM" id="Phobius"/>
    </source>
</evidence>
<dbReference type="EMBL" id="CP002069">
    <property type="protein sequence ID" value="ADI73475.1"/>
    <property type="molecule type" value="Genomic_DNA"/>
</dbReference>
<name>D7E8D3_METEZ</name>
<keyword evidence="1" id="KW-1133">Transmembrane helix</keyword>
<feature type="transmembrane region" description="Helical" evidence="1">
    <location>
        <begin position="20"/>
        <end position="41"/>
    </location>
</feature>
<dbReference type="AlphaFoldDB" id="D7E8D3"/>
<feature type="transmembrane region" description="Helical" evidence="1">
    <location>
        <begin position="84"/>
        <end position="114"/>
    </location>
</feature>
<dbReference type="Pfam" id="PF01944">
    <property type="entry name" value="SpoIIM"/>
    <property type="match status" value="1"/>
</dbReference>
<evidence type="ECO:0008006" key="4">
    <source>
        <dbReference type="Google" id="ProtNLM"/>
    </source>
</evidence>
<dbReference type="OrthoDB" id="86288at2157"/>
<feature type="transmembrane region" description="Helical" evidence="1">
    <location>
        <begin position="175"/>
        <end position="198"/>
    </location>
</feature>
<protein>
    <recommendedName>
        <fullName evidence="4">Stage II sporulation protein M</fullName>
    </recommendedName>
</protein>
<gene>
    <name evidence="2" type="ordered locus">Metev_0564</name>
</gene>
<proteinExistence type="predicted"/>